<name>A0ACC2N0I0_9HYME</name>
<keyword evidence="2" id="KW-1185">Reference proteome</keyword>
<evidence type="ECO:0000313" key="1">
    <source>
        <dbReference type="EMBL" id="KAJ8664630.1"/>
    </source>
</evidence>
<organism evidence="1 2">
    <name type="scientific">Eretmocerus hayati</name>
    <dbReference type="NCBI Taxonomy" id="131215"/>
    <lineage>
        <taxon>Eukaryota</taxon>
        <taxon>Metazoa</taxon>
        <taxon>Ecdysozoa</taxon>
        <taxon>Arthropoda</taxon>
        <taxon>Hexapoda</taxon>
        <taxon>Insecta</taxon>
        <taxon>Pterygota</taxon>
        <taxon>Neoptera</taxon>
        <taxon>Endopterygota</taxon>
        <taxon>Hymenoptera</taxon>
        <taxon>Apocrita</taxon>
        <taxon>Proctotrupomorpha</taxon>
        <taxon>Chalcidoidea</taxon>
        <taxon>Aphelinidae</taxon>
        <taxon>Aphelininae</taxon>
        <taxon>Eretmocerus</taxon>
    </lineage>
</organism>
<dbReference type="Proteomes" id="UP001239111">
    <property type="component" value="Chromosome 4"/>
</dbReference>
<sequence>MTPTFLANKLNIQESSDKYKLDQGNEWENNRASAIKNPLHVKMSAPLQRTRKALLREDLLVNCSIQNCWDHLMSLLNSRFQSEQNQIVGCILDETVDKGRNRRKSTQLH</sequence>
<reference evidence="1" key="1">
    <citation type="submission" date="2023-04" db="EMBL/GenBank/DDBJ databases">
        <title>A chromosome-level genome assembly of the parasitoid wasp Eretmocerus hayati.</title>
        <authorList>
            <person name="Zhong Y."/>
            <person name="Liu S."/>
            <person name="Liu Y."/>
        </authorList>
    </citation>
    <scope>NUCLEOTIDE SEQUENCE</scope>
    <source>
        <strain evidence="1">ZJU_SS_LIU_2023</strain>
    </source>
</reference>
<proteinExistence type="predicted"/>
<protein>
    <submittedName>
        <fullName evidence="1">Uncharacterized protein</fullName>
    </submittedName>
</protein>
<dbReference type="EMBL" id="CM056744">
    <property type="protein sequence ID" value="KAJ8664630.1"/>
    <property type="molecule type" value="Genomic_DNA"/>
</dbReference>
<evidence type="ECO:0000313" key="2">
    <source>
        <dbReference type="Proteomes" id="UP001239111"/>
    </source>
</evidence>
<accession>A0ACC2N0I0</accession>
<gene>
    <name evidence="1" type="ORF">QAD02_006292</name>
</gene>
<comment type="caution">
    <text evidence="1">The sequence shown here is derived from an EMBL/GenBank/DDBJ whole genome shotgun (WGS) entry which is preliminary data.</text>
</comment>